<dbReference type="PROSITE" id="PS51424">
    <property type="entry name" value="ROC"/>
    <property type="match status" value="1"/>
</dbReference>
<dbReference type="Gene3D" id="3.40.50.10140">
    <property type="entry name" value="Toll/interleukin-1 receptor homology (TIR) domain"/>
    <property type="match status" value="1"/>
</dbReference>
<feature type="repeat" description="MBT" evidence="13">
    <location>
        <begin position="569"/>
        <end position="674"/>
    </location>
</feature>
<feature type="region of interest" description="Disordered" evidence="14">
    <location>
        <begin position="2167"/>
        <end position="2203"/>
    </location>
</feature>
<dbReference type="SUPFAM" id="SSF52058">
    <property type="entry name" value="L domain-like"/>
    <property type="match status" value="1"/>
</dbReference>
<feature type="compositionally biased region" description="Basic and acidic residues" evidence="14">
    <location>
        <begin position="2178"/>
        <end position="2193"/>
    </location>
</feature>
<evidence type="ECO:0000259" key="15">
    <source>
        <dbReference type="PROSITE" id="PS51424"/>
    </source>
</evidence>
<feature type="region of interest" description="Disordered" evidence="14">
    <location>
        <begin position="2364"/>
        <end position="2460"/>
    </location>
</feature>
<evidence type="ECO:0000256" key="11">
    <source>
        <dbReference type="ARBA" id="ARBA00047899"/>
    </source>
</evidence>
<dbReference type="SMART" id="SM00561">
    <property type="entry name" value="MBT"/>
    <property type="match status" value="1"/>
</dbReference>
<dbReference type="InterPro" id="IPR003591">
    <property type="entry name" value="Leu-rich_rpt_typical-subtyp"/>
</dbReference>
<evidence type="ECO:0000256" key="7">
    <source>
        <dbReference type="ARBA" id="ARBA00022741"/>
    </source>
</evidence>
<dbReference type="SMART" id="SM00369">
    <property type="entry name" value="LRR_TYP"/>
    <property type="match status" value="5"/>
</dbReference>
<evidence type="ECO:0000256" key="3">
    <source>
        <dbReference type="ARBA" id="ARBA00022527"/>
    </source>
</evidence>
<dbReference type="EC" id="2.7.11.1" evidence="2"/>
<dbReference type="SUPFAM" id="SSF63748">
    <property type="entry name" value="Tudor/PWWP/MBT"/>
    <property type="match status" value="1"/>
</dbReference>
<accession>A0ABM1VWA6</accession>
<keyword evidence="5" id="KW-0808">Transferase</keyword>
<dbReference type="InterPro" id="IPR027417">
    <property type="entry name" value="P-loop_NTPase"/>
</dbReference>
<dbReference type="InterPro" id="IPR020859">
    <property type="entry name" value="ROC"/>
</dbReference>
<dbReference type="PRINTS" id="PR00449">
    <property type="entry name" value="RASTRNSFRMNG"/>
</dbReference>
<dbReference type="InterPro" id="IPR036388">
    <property type="entry name" value="WH-like_DNA-bd_sf"/>
</dbReference>
<dbReference type="SUPFAM" id="SSF52540">
    <property type="entry name" value="P-loop containing nucleoside triphosphate hydrolases"/>
    <property type="match status" value="1"/>
</dbReference>
<evidence type="ECO:0000256" key="6">
    <source>
        <dbReference type="ARBA" id="ARBA00022737"/>
    </source>
</evidence>
<keyword evidence="10" id="KW-0342">GTP-binding</keyword>
<dbReference type="SMART" id="SM00364">
    <property type="entry name" value="LRR_BAC"/>
    <property type="match status" value="3"/>
</dbReference>
<dbReference type="SUPFAM" id="SSF52200">
    <property type="entry name" value="Toll/Interleukin receptor TIR domain"/>
    <property type="match status" value="1"/>
</dbReference>
<evidence type="ECO:0000256" key="14">
    <source>
        <dbReference type="SAM" id="MobiDB-lite"/>
    </source>
</evidence>
<dbReference type="PROSITE" id="PS51079">
    <property type="entry name" value="MBT"/>
    <property type="match status" value="1"/>
</dbReference>
<feature type="compositionally biased region" description="Basic and acidic residues" evidence="14">
    <location>
        <begin position="2364"/>
        <end position="2378"/>
    </location>
</feature>
<dbReference type="Gene3D" id="1.10.10.10">
    <property type="entry name" value="Winged helix-like DNA-binding domain superfamily/Winged helix DNA-binding domain"/>
    <property type="match status" value="1"/>
</dbReference>
<dbReference type="Pfam" id="PF02820">
    <property type="entry name" value="MBT"/>
    <property type="match status" value="1"/>
</dbReference>
<keyword evidence="9" id="KW-0067">ATP-binding</keyword>
<dbReference type="Gene3D" id="3.40.50.300">
    <property type="entry name" value="P-loop containing nucleotide triphosphate hydrolases"/>
    <property type="match status" value="1"/>
</dbReference>
<dbReference type="Pfam" id="PF16095">
    <property type="entry name" value="COR-A"/>
    <property type="match status" value="1"/>
</dbReference>
<dbReference type="Gene3D" id="3.80.10.10">
    <property type="entry name" value="Ribonuclease Inhibitor"/>
    <property type="match status" value="2"/>
</dbReference>
<dbReference type="InterPro" id="IPR032675">
    <property type="entry name" value="LRR_dom_sf"/>
</dbReference>
<evidence type="ECO:0000256" key="13">
    <source>
        <dbReference type="PROSITE-ProRule" id="PRU00459"/>
    </source>
</evidence>
<feature type="compositionally biased region" description="Low complexity" evidence="14">
    <location>
        <begin position="2168"/>
        <end position="2177"/>
    </location>
</feature>
<keyword evidence="8" id="KW-0418">Kinase</keyword>
<dbReference type="PANTHER" id="PTHR47508">
    <property type="entry name" value="SAM DOMAIN-CONTAINING PROTEIN-RELATED"/>
    <property type="match status" value="1"/>
</dbReference>
<dbReference type="PROSITE" id="PS51450">
    <property type="entry name" value="LRR"/>
    <property type="match status" value="2"/>
</dbReference>
<dbReference type="PANTHER" id="PTHR47508:SF1">
    <property type="entry name" value="NON-SPECIFIC SERINE_THREONINE PROTEIN KINASE"/>
    <property type="match status" value="1"/>
</dbReference>
<gene>
    <name evidence="17" type="primary">LOC101848126</name>
</gene>
<protein>
    <recommendedName>
        <fullName evidence="2">non-specific serine/threonine protein kinase</fullName>
        <ecNumber evidence="2">2.7.11.1</ecNumber>
    </recommendedName>
</protein>
<sequence>MRWGEMRRGEVRRGEASDDIARKSCPVVPLSQGEKLDLAGQQEFSNARRLYDALTNLTLTSLEVNVDKGKQNCQKLLEAIGASVQKMTNITEVTYSKEIYEWAVNFNNKMPKDLATGIHTLEKAAKVVSDSSKLKLKLQSYGGVKFLASVGKLFSWTTLNGETRVANLSWLLQCLNVLFTSSQGSEVNNGKDPVLGDATPVTTHELLKEEVAKRKLDWTQFEQVLTEFEELFVVRPHVVTPFNNLLPAPSMSAKIFYEFDKDSKEDGIHVSYSFALNENVTTGLLHRILLRCLQLHRPTHLWRNGAIINDSIVAVMVGHLAAQKEDEDYCNSKIINLSAYMMAPLSSDASDVGPNAFLLWSTIEKYRSVVLHALFEAGLVWEEICRASTEIFPAPKGVRNLTCTHSFTKGAPSSCMFCGLPMAQANMLHAMHSVLEPSFFNAEVVKSKEFEGFVQGSLLELSGPCHVKIKAVLDPLGSRKCSVTLVQGNVRLLKILFQSSKENSVCIDLANKKITSSMDGNTTSDPISDIFGTSTYGGVILTALLRGQESLFLDIYMGPKLLASVPVPFNKYHLAIDAKDLSAENNAATLTVHGNTFKGSDPVLATGMRLEALDRLTPNLVCVATILEIDEAADQILIHFDGWTDRYDYWTNFESADLHPLGYMYHNGKRLAKEKRKNSSLQPPNNYRKTFDWLTYLQEVGAPPVPFELFSEEQKEGTQETETSRVESGLSPDIVESSVGSCLRGAFKSLRIEQSAKTTLAKVETDMQKLDSLVTEVLGTDSKLWFCFFPENLSIDTLRFLEMKSIFSSKAQHVHFLCQGQAYDFHLVNHKGVKMSSADLLEWSPYLLYCYTVLLRQKVTVPSDVSALCPGAEALVKDKMFVLEQGMKRLYNLYLQHCVFITTNRSSKQKNPTPEQVGKITELLQTSLESASDGLGQQLSISQGTTEVMCQGHRMAFSQNSGIQELSIDKFNGLAPNIYSLHLESNPLTSLPGDLFDHFLNLTQLWLNGCKISELPSLGENSCLEELHVNNNQLSGFPDDIKQLSSLKILDVSSNPLEVLPKVVSSLTSLTKLLADNVGTVDLELVCPLTSLEKLSVSHNLIEFIPPKLSALPLTVFYMAGLPLMPSNFSFSAAGVNSFLDQYTVYRRLTTQERQEMIEKAENLGEKSGNSAKIANINQTLFDRYPRLGKMEKHKGTGIPEPIFQITTLQKLNLSYHAFTVVAEMVQELKNLENLNVMNNPLLESVSAEVAKLPLKEIHLRDCASLKTPPKEVVRRGFIAVFGYLKRLLQGSVPCKRTKLMMVGLGGAGKTSLVRALTNKSFRAYQDYGEQITDGIDITEWKISSKEVDLKGEVTDDSDEPLHFSVWDFAGQTVYYNTHQFFLSNRAVYLLLWNIRLGFEHAGLDFWLSSVACHAPKAPILVVGTHCDKVERGKLPMEELKRRFPQIVGFHFVSSYSGEGIKDLRNDLMVSALKQKYMGEKIPEAWLSLERKLDKLRADKDKALLPWEEVDQVANAAGIFDQSELVQAIQFLHDLGSVQFFNTNFLRSHVVIVPQWIVDVMACIVTVHEGPVKEGKLLYSDMKNVWSDYEESLHPWLLRLTEEFDLTFPLMSEEANVVPCLLPNTEPQYDFAALDKEKGEREARLIYKFDYLPAGLFNRAQTRLHQFSDSSVMWKKGFMLKKNNHRALLLQISATEVIVTARGFKPENTLFLVHEVFETLIADSYSGVSYDFSLPCLECMSEFILEPCMFTASKVKRALDMKAPFLQCDQNFHIVSIPEIQAVMPPASSADFDEHLGRSVRELHDLGGEVMAKVHLIYSRRNVPDLTNEGKVMNPLQILEDLRGAGYNVSYCDDPETTNQESQTMVIKAAQAVVFCISDEYVESEQARNLIIYTKQTLRKNILLIAIGKTLNWMKTDINLILADEVFVKLTQPERYPSKFKELLEHIQFRCSKKKIEYPECFISYAWANSKTAVELGSATVEGALGWGDPRKIKEFLQSHGVNCWLDVEQMGQEGFFEDLADGLRKAKVMVAFVSDEYAKSKNCRMEFRFAVSTLRIPIVLAVVGTGYEWERSEIGLLTVGHSQSCPKVNFQYENEAGLMDILKEVQRFLPKSVASSDEPSGGTIDNAQAVAFQEVLELSQRKFLRHITTYADGPDYPRLVLIDFKSQDQPPQSSQSSEDKEAKEATEKKEETQSEDVESERKAVVEEMATDAEGVEKSNKYCFRLLCEHEQGWHESPLAVDFPHKEGAALDEFLKDSSPYLARIHAILKHTKINLGILNTPQGERMRRKMEEWCPRANPDFHSEYGMLVDTVSEMDPNLTYGGLKRCHMPNGKVLWLCEQHEGSSFTQTKEKYKDQLQINPAAEDKGLEIEPEKPTVERSQQVEVSQAAPAAASSNVVTDPRPDTGESSATSSKSPEGQQKAVKLSKTAGAQQLPPRRPKLSQRSMSGKKTSSQACRLM</sequence>
<keyword evidence="16" id="KW-1185">Reference proteome</keyword>
<dbReference type="RefSeq" id="XP_035826698.1">
    <property type="nucleotide sequence ID" value="XM_035970805.1"/>
</dbReference>
<name>A0ABM1VWA6_APLCA</name>
<evidence type="ECO:0000256" key="9">
    <source>
        <dbReference type="ARBA" id="ARBA00022840"/>
    </source>
</evidence>
<evidence type="ECO:0000256" key="10">
    <source>
        <dbReference type="ARBA" id="ARBA00023134"/>
    </source>
</evidence>
<dbReference type="Pfam" id="PF08477">
    <property type="entry name" value="Roc"/>
    <property type="match status" value="1"/>
</dbReference>
<dbReference type="InterPro" id="IPR001611">
    <property type="entry name" value="Leu-rich_rpt"/>
</dbReference>
<dbReference type="Pfam" id="PF25497">
    <property type="entry name" value="COR-B"/>
    <property type="match status" value="1"/>
</dbReference>
<feature type="domain" description="Roc" evidence="15">
    <location>
        <begin position="1291"/>
        <end position="1475"/>
    </location>
</feature>
<evidence type="ECO:0000313" key="17">
    <source>
        <dbReference type="RefSeq" id="XP_035826698.1"/>
    </source>
</evidence>
<dbReference type="InterPro" id="IPR035897">
    <property type="entry name" value="Toll_tir_struct_dom_sf"/>
</dbReference>
<dbReference type="Gene3D" id="3.30.70.1390">
    <property type="entry name" value="ROC domain from the Parkinson's disease-associated leucine-rich repeat kinase 2"/>
    <property type="match status" value="1"/>
</dbReference>
<comment type="catalytic activity">
    <reaction evidence="12">
        <text>L-seryl-[protein] + ATP = O-phospho-L-seryl-[protein] + ADP + H(+)</text>
        <dbReference type="Rhea" id="RHEA:17989"/>
        <dbReference type="Rhea" id="RHEA-COMP:9863"/>
        <dbReference type="Rhea" id="RHEA-COMP:11604"/>
        <dbReference type="ChEBI" id="CHEBI:15378"/>
        <dbReference type="ChEBI" id="CHEBI:29999"/>
        <dbReference type="ChEBI" id="CHEBI:30616"/>
        <dbReference type="ChEBI" id="CHEBI:83421"/>
        <dbReference type="ChEBI" id="CHEBI:456216"/>
        <dbReference type="EC" id="2.7.11.1"/>
    </reaction>
</comment>
<feature type="compositionally biased region" description="Polar residues" evidence="14">
    <location>
        <begin position="2407"/>
        <end position="2419"/>
    </location>
</feature>
<evidence type="ECO:0000256" key="2">
    <source>
        <dbReference type="ARBA" id="ARBA00012513"/>
    </source>
</evidence>
<dbReference type="Proteomes" id="UP000694888">
    <property type="component" value="Unplaced"/>
</dbReference>
<dbReference type="Gene3D" id="2.30.30.140">
    <property type="match status" value="1"/>
</dbReference>
<comment type="similarity">
    <text evidence="1">Belongs to the Toll-like receptor family.</text>
</comment>
<dbReference type="GeneID" id="101848126"/>
<evidence type="ECO:0000256" key="1">
    <source>
        <dbReference type="ARBA" id="ARBA00009634"/>
    </source>
</evidence>
<dbReference type="InterPro" id="IPR032171">
    <property type="entry name" value="COR-A"/>
</dbReference>
<keyword evidence="7" id="KW-0547">Nucleotide-binding</keyword>
<dbReference type="Pfam" id="PF13676">
    <property type="entry name" value="TIR_2"/>
    <property type="match status" value="1"/>
</dbReference>
<dbReference type="InterPro" id="IPR057263">
    <property type="entry name" value="COR-B"/>
</dbReference>
<comment type="catalytic activity">
    <reaction evidence="11">
        <text>L-threonyl-[protein] + ATP = O-phospho-L-threonyl-[protein] + ADP + H(+)</text>
        <dbReference type="Rhea" id="RHEA:46608"/>
        <dbReference type="Rhea" id="RHEA-COMP:11060"/>
        <dbReference type="Rhea" id="RHEA-COMP:11605"/>
        <dbReference type="ChEBI" id="CHEBI:15378"/>
        <dbReference type="ChEBI" id="CHEBI:30013"/>
        <dbReference type="ChEBI" id="CHEBI:30616"/>
        <dbReference type="ChEBI" id="CHEBI:61977"/>
        <dbReference type="ChEBI" id="CHEBI:456216"/>
        <dbReference type="EC" id="2.7.11.1"/>
    </reaction>
</comment>
<reference evidence="17" key="1">
    <citation type="submission" date="2025-08" db="UniProtKB">
        <authorList>
            <consortium name="RefSeq"/>
        </authorList>
    </citation>
    <scope>IDENTIFICATION</scope>
</reference>
<evidence type="ECO:0000256" key="5">
    <source>
        <dbReference type="ARBA" id="ARBA00022679"/>
    </source>
</evidence>
<evidence type="ECO:0000256" key="4">
    <source>
        <dbReference type="ARBA" id="ARBA00022614"/>
    </source>
</evidence>
<feature type="compositionally biased region" description="Polar residues" evidence="14">
    <location>
        <begin position="2443"/>
        <end position="2460"/>
    </location>
</feature>
<keyword evidence="3" id="KW-0723">Serine/threonine-protein kinase</keyword>
<proteinExistence type="inferred from homology"/>
<dbReference type="InterPro" id="IPR000157">
    <property type="entry name" value="TIR_dom"/>
</dbReference>
<organism evidence="16 17">
    <name type="scientific">Aplysia californica</name>
    <name type="common">California sea hare</name>
    <dbReference type="NCBI Taxonomy" id="6500"/>
    <lineage>
        <taxon>Eukaryota</taxon>
        <taxon>Metazoa</taxon>
        <taxon>Spiralia</taxon>
        <taxon>Lophotrochozoa</taxon>
        <taxon>Mollusca</taxon>
        <taxon>Gastropoda</taxon>
        <taxon>Heterobranchia</taxon>
        <taxon>Euthyneura</taxon>
        <taxon>Tectipleura</taxon>
        <taxon>Aplysiida</taxon>
        <taxon>Aplysioidea</taxon>
        <taxon>Aplysiidae</taxon>
        <taxon>Aplysia</taxon>
    </lineage>
</organism>
<evidence type="ECO:0000256" key="12">
    <source>
        <dbReference type="ARBA" id="ARBA00048679"/>
    </source>
</evidence>
<evidence type="ECO:0000313" key="16">
    <source>
        <dbReference type="Proteomes" id="UP000694888"/>
    </source>
</evidence>
<keyword evidence="6" id="KW-0677">Repeat</keyword>
<dbReference type="InterPro" id="IPR004092">
    <property type="entry name" value="Mbt"/>
</dbReference>
<keyword evidence="4" id="KW-0433">Leucine-rich repeat</keyword>
<dbReference type="Gene3D" id="3.30.310.200">
    <property type="match status" value="1"/>
</dbReference>
<evidence type="ECO:0000256" key="8">
    <source>
        <dbReference type="ARBA" id="ARBA00022777"/>
    </source>
</evidence>